<dbReference type="EMBL" id="CM011688">
    <property type="protein sequence ID" value="TMS09777.1"/>
    <property type="molecule type" value="Genomic_DNA"/>
</dbReference>
<sequence length="530" mass="58600">MQSPEGNQLWYPSQSLWSLITEHVPESELPKIRTALGHSLVDMYTDLHSEAEIWHKIWQSSQQGNNSSSAGTPLPRQQGSPLADPPAVKELVRAEVKMLLQTLKERASRGGSDGEALMFRYKPETVDYALGHLDSCYRNHTSCEDTDDWSRPSSHCSVRSTAEDEVEAMRSKLNITDIDQVVDRLKSVLTEECEALSRLVEHFKGNLKQRCQSQCDPSEPTLAELKELRGVIQKDLELYPSSFDASPPAPSSLPLKELRNRFRLSAGQSVSDETLQTLSPTSVPLRPHPPPPLCHPKPRPPLSAPPSRNSSSVRLINSPSLSQTHGQRRSTSASAGPRKTQTICNSSGLMNRHFTPSPPRPASDQIMVNSTHRCSLFSEEDSADLHCRTPSPNFQIKTPRIAAVHETHLSCHRSIQSPSRERDLSPQTERKSSPAWRSRNINTITSSTDCEAGSDCSDSADHSVSTTGKPKTQNSTCGGSLMSTTAQADNDRKKSTESFYPHAGSRRSHNGPDRNKNGHFRKEQSLVATV</sequence>
<proteinExistence type="predicted"/>
<keyword evidence="2" id="KW-1185">Reference proteome</keyword>
<name>A0ACD3QRH8_LARCR</name>
<evidence type="ECO:0000313" key="1">
    <source>
        <dbReference type="EMBL" id="TMS09777.1"/>
    </source>
</evidence>
<reference evidence="1" key="1">
    <citation type="submission" date="2018-11" db="EMBL/GenBank/DDBJ databases">
        <title>The sequence and de novo assembly of Larimichthys crocea genome using PacBio and Hi-C technologies.</title>
        <authorList>
            <person name="Xu P."/>
            <person name="Chen B."/>
            <person name="Zhou Z."/>
            <person name="Ke Q."/>
            <person name="Wu Y."/>
            <person name="Bai H."/>
            <person name="Pu F."/>
        </authorList>
    </citation>
    <scope>NUCLEOTIDE SEQUENCE</scope>
    <source>
        <tissue evidence="1">Muscle</tissue>
    </source>
</reference>
<accession>A0ACD3QRH8</accession>
<evidence type="ECO:0000313" key="2">
    <source>
        <dbReference type="Proteomes" id="UP000793456"/>
    </source>
</evidence>
<organism evidence="1 2">
    <name type="scientific">Larimichthys crocea</name>
    <name type="common">Large yellow croaker</name>
    <name type="synonym">Pseudosciaena crocea</name>
    <dbReference type="NCBI Taxonomy" id="215358"/>
    <lineage>
        <taxon>Eukaryota</taxon>
        <taxon>Metazoa</taxon>
        <taxon>Chordata</taxon>
        <taxon>Craniata</taxon>
        <taxon>Vertebrata</taxon>
        <taxon>Euteleostomi</taxon>
        <taxon>Actinopterygii</taxon>
        <taxon>Neopterygii</taxon>
        <taxon>Teleostei</taxon>
        <taxon>Neoteleostei</taxon>
        <taxon>Acanthomorphata</taxon>
        <taxon>Eupercaria</taxon>
        <taxon>Sciaenidae</taxon>
        <taxon>Larimichthys</taxon>
    </lineage>
</organism>
<dbReference type="Proteomes" id="UP000793456">
    <property type="component" value="Chromosome XV"/>
</dbReference>
<comment type="caution">
    <text evidence="1">The sequence shown here is derived from an EMBL/GenBank/DDBJ whole genome shotgun (WGS) entry which is preliminary data.</text>
</comment>
<protein>
    <submittedName>
        <fullName evidence="1">Uncharacterized protein</fullName>
    </submittedName>
</protein>
<gene>
    <name evidence="1" type="ORF">E3U43_002436</name>
</gene>